<evidence type="ECO:0000313" key="2">
    <source>
        <dbReference type="EMBL" id="KAK8391876.1"/>
    </source>
</evidence>
<keyword evidence="3" id="KW-1185">Reference proteome</keyword>
<dbReference type="Proteomes" id="UP001487740">
    <property type="component" value="Unassembled WGS sequence"/>
</dbReference>
<reference evidence="2 3" key="1">
    <citation type="submission" date="2023-03" db="EMBL/GenBank/DDBJ databases">
        <title>High-quality genome of Scylla paramamosain provides insights in environmental adaptation.</title>
        <authorList>
            <person name="Zhang L."/>
        </authorList>
    </citation>
    <scope>NUCLEOTIDE SEQUENCE [LARGE SCALE GENOMIC DNA]</scope>
    <source>
        <strain evidence="2">LZ_2023a</strain>
        <tissue evidence="2">Muscle</tissue>
    </source>
</reference>
<feature type="compositionally biased region" description="Polar residues" evidence="1">
    <location>
        <begin position="22"/>
        <end position="31"/>
    </location>
</feature>
<accession>A0AAW0TWF9</accession>
<dbReference type="AlphaFoldDB" id="A0AAW0TWF9"/>
<proteinExistence type="predicted"/>
<evidence type="ECO:0000313" key="3">
    <source>
        <dbReference type="Proteomes" id="UP001487740"/>
    </source>
</evidence>
<protein>
    <submittedName>
        <fullName evidence="2">Uncharacterized protein</fullName>
    </submittedName>
</protein>
<comment type="caution">
    <text evidence="2">The sequence shown here is derived from an EMBL/GenBank/DDBJ whole genome shotgun (WGS) entry which is preliminary data.</text>
</comment>
<gene>
    <name evidence="2" type="ORF">O3P69_017476</name>
</gene>
<organism evidence="2 3">
    <name type="scientific">Scylla paramamosain</name>
    <name type="common">Mud crab</name>
    <dbReference type="NCBI Taxonomy" id="85552"/>
    <lineage>
        <taxon>Eukaryota</taxon>
        <taxon>Metazoa</taxon>
        <taxon>Ecdysozoa</taxon>
        <taxon>Arthropoda</taxon>
        <taxon>Crustacea</taxon>
        <taxon>Multicrustacea</taxon>
        <taxon>Malacostraca</taxon>
        <taxon>Eumalacostraca</taxon>
        <taxon>Eucarida</taxon>
        <taxon>Decapoda</taxon>
        <taxon>Pleocyemata</taxon>
        <taxon>Brachyura</taxon>
        <taxon>Eubrachyura</taxon>
        <taxon>Portunoidea</taxon>
        <taxon>Portunidae</taxon>
        <taxon>Portuninae</taxon>
        <taxon>Scylla</taxon>
    </lineage>
</organism>
<evidence type="ECO:0000256" key="1">
    <source>
        <dbReference type="SAM" id="MobiDB-lite"/>
    </source>
</evidence>
<dbReference type="EMBL" id="JARAKH010000023">
    <property type="protein sequence ID" value="KAK8391876.1"/>
    <property type="molecule type" value="Genomic_DNA"/>
</dbReference>
<name>A0AAW0TWF9_SCYPA</name>
<sequence length="78" mass="9082">MELNTEESKISEEVNRLKKLKNQQTYSSSELMQLKNHSQEASREIEFQEQLGNEMGNQVRNLELEMSKSDSAFRDSTV</sequence>
<feature type="region of interest" description="Disordered" evidence="1">
    <location>
        <begin position="22"/>
        <end position="41"/>
    </location>
</feature>